<evidence type="ECO:0000313" key="1">
    <source>
        <dbReference type="EMBL" id="MPC35270.1"/>
    </source>
</evidence>
<keyword evidence="2" id="KW-1185">Reference proteome</keyword>
<reference evidence="1 2" key="1">
    <citation type="submission" date="2019-05" db="EMBL/GenBank/DDBJ databases">
        <title>Another draft genome of Portunus trituberculatus and its Hox gene families provides insights of decapod evolution.</title>
        <authorList>
            <person name="Jeong J.-H."/>
            <person name="Song I."/>
            <person name="Kim S."/>
            <person name="Choi T."/>
            <person name="Kim D."/>
            <person name="Ryu S."/>
            <person name="Kim W."/>
        </authorList>
    </citation>
    <scope>NUCLEOTIDE SEQUENCE [LARGE SCALE GENOMIC DNA]</scope>
    <source>
        <tissue evidence="1">Muscle</tissue>
    </source>
</reference>
<name>A0A5B7EL45_PORTR</name>
<proteinExistence type="predicted"/>
<accession>A0A5B7EL45</accession>
<dbReference type="Proteomes" id="UP000324222">
    <property type="component" value="Unassembled WGS sequence"/>
</dbReference>
<organism evidence="1 2">
    <name type="scientific">Portunus trituberculatus</name>
    <name type="common">Swimming crab</name>
    <name type="synonym">Neptunus trituberculatus</name>
    <dbReference type="NCBI Taxonomy" id="210409"/>
    <lineage>
        <taxon>Eukaryota</taxon>
        <taxon>Metazoa</taxon>
        <taxon>Ecdysozoa</taxon>
        <taxon>Arthropoda</taxon>
        <taxon>Crustacea</taxon>
        <taxon>Multicrustacea</taxon>
        <taxon>Malacostraca</taxon>
        <taxon>Eumalacostraca</taxon>
        <taxon>Eucarida</taxon>
        <taxon>Decapoda</taxon>
        <taxon>Pleocyemata</taxon>
        <taxon>Brachyura</taxon>
        <taxon>Eubrachyura</taxon>
        <taxon>Portunoidea</taxon>
        <taxon>Portunidae</taxon>
        <taxon>Portuninae</taxon>
        <taxon>Portunus</taxon>
    </lineage>
</organism>
<comment type="caution">
    <text evidence="1">The sequence shown here is derived from an EMBL/GenBank/DDBJ whole genome shotgun (WGS) entry which is preliminary data.</text>
</comment>
<dbReference type="EMBL" id="VSRR010003235">
    <property type="protein sequence ID" value="MPC35270.1"/>
    <property type="molecule type" value="Genomic_DNA"/>
</dbReference>
<gene>
    <name evidence="1" type="ORF">E2C01_028689</name>
</gene>
<evidence type="ECO:0000313" key="2">
    <source>
        <dbReference type="Proteomes" id="UP000324222"/>
    </source>
</evidence>
<protein>
    <submittedName>
        <fullName evidence="1">Uncharacterized protein</fullName>
    </submittedName>
</protein>
<sequence>MAWDPVRHGTLVRRAGDMIIFSQSVRILMNFENVTQIRNSLATIEEGVKSVNIDLKMQKKPNTRFWKRTIEIETRLTKL</sequence>
<dbReference type="AlphaFoldDB" id="A0A5B7EL45"/>